<keyword evidence="2" id="KW-1185">Reference proteome</keyword>
<dbReference type="EMBL" id="LT629782">
    <property type="protein sequence ID" value="SDU04480.1"/>
    <property type="molecule type" value="Genomic_DNA"/>
</dbReference>
<dbReference type="SUPFAM" id="SSF75304">
    <property type="entry name" value="Amidase signature (AS) enzymes"/>
    <property type="match status" value="1"/>
</dbReference>
<organism evidence="1 2">
    <name type="scientific">Pseudomonas orientalis</name>
    <dbReference type="NCBI Taxonomy" id="76758"/>
    <lineage>
        <taxon>Bacteria</taxon>
        <taxon>Pseudomonadati</taxon>
        <taxon>Pseudomonadota</taxon>
        <taxon>Gammaproteobacteria</taxon>
        <taxon>Pseudomonadales</taxon>
        <taxon>Pseudomonadaceae</taxon>
        <taxon>Pseudomonas</taxon>
    </lineage>
</organism>
<dbReference type="AlphaFoldDB" id="A0A8B3XX30"/>
<accession>A0A8B3XX30</accession>
<name>A0A8B3XX30_9PSED</name>
<dbReference type="Proteomes" id="UP000183653">
    <property type="component" value="Chromosome I"/>
</dbReference>
<proteinExistence type="predicted"/>
<sequence length="258" mass="27308">MIPRKLNFGGDVGMNDDCKKLWRLGIPCFSASPHAFAQGSAEPGPSSTTQAGTDSASPGAIVFAAGRAEGAVLIPGYNALAPMIKPTRDPALSLVAISGVDPTEPVMVEVPLVQNNSAFGAAPMLDGWRIGYVSRYVRDGHFEPSDQSVASRRAFAILRQAGVELVAVDTRRTDDPLESGTAIDELVASHRLDALVSDEQSQAFHAACRSGYPSGCQALEDGTRLWFYGARWAGARVKVLLRACAQLIPPDVPTAGME</sequence>
<protein>
    <submittedName>
        <fullName evidence="1">Uncharacterized protein</fullName>
    </submittedName>
</protein>
<dbReference type="Gene3D" id="3.90.1300.10">
    <property type="entry name" value="Amidase signature (AS) domain"/>
    <property type="match status" value="1"/>
</dbReference>
<reference evidence="1 2" key="1">
    <citation type="submission" date="2016-10" db="EMBL/GenBank/DDBJ databases">
        <authorList>
            <person name="Varghese N."/>
            <person name="Submissions S."/>
        </authorList>
    </citation>
    <scope>NUCLEOTIDE SEQUENCE [LARGE SCALE GENOMIC DNA]</scope>
    <source>
        <strain evidence="1 2">BS2775</strain>
    </source>
</reference>
<evidence type="ECO:0000313" key="2">
    <source>
        <dbReference type="Proteomes" id="UP000183653"/>
    </source>
</evidence>
<dbReference type="InterPro" id="IPR036928">
    <property type="entry name" value="AS_sf"/>
</dbReference>
<evidence type="ECO:0000313" key="1">
    <source>
        <dbReference type="EMBL" id="SDU04480.1"/>
    </source>
</evidence>
<gene>
    <name evidence="1" type="ORF">SAMN04490197_2318</name>
</gene>